<proteinExistence type="predicted"/>
<accession>A0A4Q9MUG7</accession>
<dbReference type="Proteomes" id="UP000292957">
    <property type="component" value="Unassembled WGS sequence"/>
</dbReference>
<reference evidence="1" key="1">
    <citation type="submission" date="2019-01" db="EMBL/GenBank/DDBJ databases">
        <title>Draft genome sequences of three monokaryotic isolates of the white-rot basidiomycete fungus Dichomitus squalens.</title>
        <authorList>
            <consortium name="DOE Joint Genome Institute"/>
            <person name="Lopez S.C."/>
            <person name="Andreopoulos B."/>
            <person name="Pangilinan J."/>
            <person name="Lipzen A."/>
            <person name="Riley R."/>
            <person name="Ahrendt S."/>
            <person name="Ng V."/>
            <person name="Barry K."/>
            <person name="Daum C."/>
            <person name="Grigoriev I.V."/>
            <person name="Hilden K.S."/>
            <person name="Makela M.R."/>
            <person name="de Vries R.P."/>
        </authorList>
    </citation>
    <scope>NUCLEOTIDE SEQUENCE [LARGE SCALE GENOMIC DNA]</scope>
    <source>
        <strain evidence="1">OM18370.1</strain>
    </source>
</reference>
<name>A0A4Q9MUG7_9APHY</name>
<gene>
    <name evidence="1" type="ORF">BD311DRAFT_755101</name>
</gene>
<evidence type="ECO:0000313" key="1">
    <source>
        <dbReference type="EMBL" id="TBU30272.1"/>
    </source>
</evidence>
<organism evidence="1">
    <name type="scientific">Dichomitus squalens</name>
    <dbReference type="NCBI Taxonomy" id="114155"/>
    <lineage>
        <taxon>Eukaryota</taxon>
        <taxon>Fungi</taxon>
        <taxon>Dikarya</taxon>
        <taxon>Basidiomycota</taxon>
        <taxon>Agaricomycotina</taxon>
        <taxon>Agaricomycetes</taxon>
        <taxon>Polyporales</taxon>
        <taxon>Polyporaceae</taxon>
        <taxon>Dichomitus</taxon>
    </lineage>
</organism>
<sequence>MGSRPAATRSTPLRGWSPRRLTCHVRPHIRPLFRHVVGRSRGGRLFNASMVSKPSRAISPRSTLPKTNIFSRLSFKTVGGGCGRVSSYTNVSTTLRDRR</sequence>
<dbReference type="AlphaFoldDB" id="A0A4Q9MUG7"/>
<dbReference type="EMBL" id="ML143407">
    <property type="protein sequence ID" value="TBU30272.1"/>
    <property type="molecule type" value="Genomic_DNA"/>
</dbReference>
<protein>
    <submittedName>
        <fullName evidence="1">Uncharacterized protein</fullName>
    </submittedName>
</protein>